<sequence>MSTLRRQQRDLDRVATGLRTQLERSAKFDETLDLDAAYATYWRVLELLGPQLPRLRVAAGLPARPPIMARWQVRFAGPYARTPVPSDRVFTYWNQPVDTAPPLVQACIAQIRRFYPHLRVLDGASARDLVDIPDRIATVVEQSRPAHFSDYLRTRLLAEHGGIWFDATVWLGSNLDAQLHRYLRSGTVFPSWTKRQIANWFIASHSRTPLITLQYLALQAWWDAYDDLPDYFLYHRVFEVLRALVPEVRGQWDSTPRLSSSAAHLLQLEMMQPWNPATVDAILTAAPLQKLSYKYDTVPPGSVLEHLLGTGPTGR</sequence>
<gene>
    <name evidence="1" type="ORF">HGA10_04345</name>
</gene>
<name>A0A846W1A9_9NOCA</name>
<dbReference type="RefSeq" id="WP_067638910.1">
    <property type="nucleotide sequence ID" value="NZ_JAAXOM010000001.1"/>
</dbReference>
<dbReference type="InterPro" id="IPR029044">
    <property type="entry name" value="Nucleotide-diphossugar_trans"/>
</dbReference>
<dbReference type="SUPFAM" id="SSF53448">
    <property type="entry name" value="Nucleotide-diphospho-sugar transferases"/>
    <property type="match status" value="1"/>
</dbReference>
<comment type="caution">
    <text evidence="1">The sequence shown here is derived from an EMBL/GenBank/DDBJ whole genome shotgun (WGS) entry which is preliminary data.</text>
</comment>
<protein>
    <recommendedName>
        <fullName evidence="3">Capsular polysaccharide synthesis protein</fullName>
    </recommendedName>
</protein>
<dbReference type="Gene3D" id="3.90.550.20">
    <property type="match status" value="1"/>
</dbReference>
<dbReference type="Proteomes" id="UP000572007">
    <property type="component" value="Unassembled WGS sequence"/>
</dbReference>
<keyword evidence="2" id="KW-1185">Reference proteome</keyword>
<dbReference type="GO" id="GO:0016757">
    <property type="term" value="F:glycosyltransferase activity"/>
    <property type="evidence" value="ECO:0007669"/>
    <property type="project" value="InterPro"/>
</dbReference>
<organism evidence="1 2">
    <name type="scientific">Nocardia coubleae</name>
    <dbReference type="NCBI Taxonomy" id="356147"/>
    <lineage>
        <taxon>Bacteria</taxon>
        <taxon>Bacillati</taxon>
        <taxon>Actinomycetota</taxon>
        <taxon>Actinomycetes</taxon>
        <taxon>Mycobacteriales</taxon>
        <taxon>Nocardiaceae</taxon>
        <taxon>Nocardia</taxon>
    </lineage>
</organism>
<dbReference type="AlphaFoldDB" id="A0A846W1A9"/>
<reference evidence="1 2" key="1">
    <citation type="submission" date="2020-04" db="EMBL/GenBank/DDBJ databases">
        <title>MicrobeNet Type strains.</title>
        <authorList>
            <person name="Nicholson A.C."/>
        </authorList>
    </citation>
    <scope>NUCLEOTIDE SEQUENCE [LARGE SCALE GENOMIC DNA]</scope>
    <source>
        <strain evidence="1 2">DSM 44960</strain>
    </source>
</reference>
<evidence type="ECO:0000313" key="1">
    <source>
        <dbReference type="EMBL" id="NKX86544.1"/>
    </source>
</evidence>
<dbReference type="Pfam" id="PF05704">
    <property type="entry name" value="Caps_synth"/>
    <property type="match status" value="1"/>
</dbReference>
<accession>A0A846W1A9</accession>
<evidence type="ECO:0000313" key="2">
    <source>
        <dbReference type="Proteomes" id="UP000572007"/>
    </source>
</evidence>
<dbReference type="EMBL" id="JAAXOM010000001">
    <property type="protein sequence ID" value="NKX86544.1"/>
    <property type="molecule type" value="Genomic_DNA"/>
</dbReference>
<dbReference type="InterPro" id="IPR008441">
    <property type="entry name" value="AfumC-like_glycosyl_Trfase"/>
</dbReference>
<evidence type="ECO:0008006" key="3">
    <source>
        <dbReference type="Google" id="ProtNLM"/>
    </source>
</evidence>
<proteinExistence type="predicted"/>